<evidence type="ECO:0000256" key="9">
    <source>
        <dbReference type="ARBA" id="ARBA00023002"/>
    </source>
</evidence>
<organism evidence="16 17">
    <name type="scientific">Kocuria aegyptia</name>
    <dbReference type="NCBI Taxonomy" id="330943"/>
    <lineage>
        <taxon>Bacteria</taxon>
        <taxon>Bacillati</taxon>
        <taxon>Actinomycetota</taxon>
        <taxon>Actinomycetes</taxon>
        <taxon>Micrococcales</taxon>
        <taxon>Micrococcaceae</taxon>
        <taxon>Kocuria</taxon>
    </lineage>
</organism>
<evidence type="ECO:0000313" key="16">
    <source>
        <dbReference type="EMBL" id="GAA1764740.1"/>
    </source>
</evidence>
<evidence type="ECO:0000256" key="14">
    <source>
        <dbReference type="ARBA" id="ARBA00032738"/>
    </source>
</evidence>
<evidence type="ECO:0000256" key="13">
    <source>
        <dbReference type="ARBA" id="ARBA00032493"/>
    </source>
</evidence>
<evidence type="ECO:0000256" key="10">
    <source>
        <dbReference type="ARBA" id="ARBA00023033"/>
    </source>
</evidence>
<keyword evidence="17" id="KW-1185">Reference proteome</keyword>
<dbReference type="SUPFAM" id="SSF51905">
    <property type="entry name" value="FAD/NAD(P)-binding domain"/>
    <property type="match status" value="2"/>
</dbReference>
<evidence type="ECO:0000256" key="5">
    <source>
        <dbReference type="ARBA" id="ARBA00016406"/>
    </source>
</evidence>
<keyword evidence="10 16" id="KW-0503">Monooxygenase</keyword>
<protein>
    <recommendedName>
        <fullName evidence="5">L-lysine N6-monooxygenase MbtG</fullName>
        <ecNumber evidence="4">1.14.13.59</ecNumber>
    </recommendedName>
    <alternativeName>
        <fullName evidence="14">Lysine 6-N-hydroxylase</fullName>
    </alternativeName>
    <alternativeName>
        <fullName evidence="13">Lysine N6-hydroxylase</fullName>
    </alternativeName>
    <alternativeName>
        <fullName evidence="11">Lysine-N-oxygenase</fullName>
    </alternativeName>
    <alternativeName>
        <fullName evidence="12">Mycobactin synthase protein G</fullName>
    </alternativeName>
</protein>
<name>A0ABP4WZW1_9MICC</name>
<gene>
    <name evidence="16" type="ORF">GCM10009767_24310</name>
</gene>
<dbReference type="Gene3D" id="3.50.50.60">
    <property type="entry name" value="FAD/NAD(P)-binding domain"/>
    <property type="match status" value="1"/>
</dbReference>
<dbReference type="Proteomes" id="UP001501204">
    <property type="component" value="Unassembled WGS sequence"/>
</dbReference>
<dbReference type="PANTHER" id="PTHR42802:SF1">
    <property type="entry name" value="L-ORNITHINE N(5)-MONOOXYGENASE"/>
    <property type="match status" value="1"/>
</dbReference>
<keyword evidence="6" id="KW-0285">Flavoprotein</keyword>
<comment type="cofactor">
    <cofactor evidence="1">
        <name>FAD</name>
        <dbReference type="ChEBI" id="CHEBI:57692"/>
    </cofactor>
</comment>
<evidence type="ECO:0000256" key="15">
    <source>
        <dbReference type="ARBA" id="ARBA00048407"/>
    </source>
</evidence>
<evidence type="ECO:0000313" key="17">
    <source>
        <dbReference type="Proteomes" id="UP001501204"/>
    </source>
</evidence>
<evidence type="ECO:0000256" key="12">
    <source>
        <dbReference type="ARBA" id="ARBA00031158"/>
    </source>
</evidence>
<dbReference type="InterPro" id="IPR036188">
    <property type="entry name" value="FAD/NAD-bd_sf"/>
</dbReference>
<dbReference type="RefSeq" id="WP_344122868.1">
    <property type="nucleotide sequence ID" value="NZ_BAAAOA010000029.1"/>
</dbReference>
<dbReference type="Pfam" id="PF13434">
    <property type="entry name" value="Lys_Orn_oxgnase"/>
    <property type="match status" value="1"/>
</dbReference>
<dbReference type="PANTHER" id="PTHR42802">
    <property type="entry name" value="MONOOXYGENASE"/>
    <property type="match status" value="1"/>
</dbReference>
<comment type="caution">
    <text evidence="16">The sequence shown here is derived from an EMBL/GenBank/DDBJ whole genome shotgun (WGS) entry which is preliminary data.</text>
</comment>
<sequence>MAPATGHVHDLLGIGIGPFNLGLACLAAPLEDLDAVFLDAKHAFDWHLGLMLEDATIQVPFLADLVTLADPTSPYSFLNYLKRAGRLYPFYIREDFNPLRAEYSAYCRWASEQLDSLHWGREVVAVDHDPADDAYVVTARTAAGTEQWRTRRLVLGIGTVPAVPEGLDLPAGPVLHTSDYLPRREELLRRSSVTVLGSGQSAAEVYRDLLERSGADGPRVDWITRSPRFFPMEYTKLTLEMTSPEYVDHFHGLGPDRRDRLNREHTSLYKGISSDLVNDIHELLYRRSVHGRPAGLLTTNTTLTGIEQDGGELDGGELVLSLYDDELERGWRHPTGALVLATGYRAEVPGFLAPVLDRIAWDATGRYDVSRDYAVDHERSRIWVQNAEVHTHGLTAPDLGMGAYRNSVILRAVTGREVYPIEPAIAFQTFGIPQGTVRSVPRTVLQDAARDIPRDIPQETA</sequence>
<accession>A0ABP4WZW1</accession>
<dbReference type="GO" id="GO:0004497">
    <property type="term" value="F:monooxygenase activity"/>
    <property type="evidence" value="ECO:0007669"/>
    <property type="project" value="UniProtKB-KW"/>
</dbReference>
<reference evidence="17" key="1">
    <citation type="journal article" date="2019" name="Int. J. Syst. Evol. Microbiol.">
        <title>The Global Catalogue of Microorganisms (GCM) 10K type strain sequencing project: providing services to taxonomists for standard genome sequencing and annotation.</title>
        <authorList>
            <consortium name="The Broad Institute Genomics Platform"/>
            <consortium name="The Broad Institute Genome Sequencing Center for Infectious Disease"/>
            <person name="Wu L."/>
            <person name="Ma J."/>
        </authorList>
    </citation>
    <scope>NUCLEOTIDE SEQUENCE [LARGE SCALE GENOMIC DNA]</scope>
    <source>
        <strain evidence="17">JCM 14735</strain>
    </source>
</reference>
<dbReference type="EMBL" id="BAAAOA010000029">
    <property type="protein sequence ID" value="GAA1764740.1"/>
    <property type="molecule type" value="Genomic_DNA"/>
</dbReference>
<evidence type="ECO:0000256" key="8">
    <source>
        <dbReference type="ARBA" id="ARBA00022857"/>
    </source>
</evidence>
<comment type="similarity">
    <text evidence="3">Belongs to the lysine N(6)-hydroxylase/L-ornithine N(5)-oxygenase family.</text>
</comment>
<evidence type="ECO:0000256" key="4">
    <source>
        <dbReference type="ARBA" id="ARBA00013076"/>
    </source>
</evidence>
<comment type="pathway">
    <text evidence="2">Siderophore biosynthesis.</text>
</comment>
<keyword evidence="7" id="KW-0274">FAD</keyword>
<dbReference type="InterPro" id="IPR025700">
    <property type="entry name" value="Lys/Orn_oxygenase"/>
</dbReference>
<comment type="catalytic activity">
    <reaction evidence="15">
        <text>L-lysine + NADPH + O2 = N(6)-hydroxy-L-lysine + NADP(+) + H2O</text>
        <dbReference type="Rhea" id="RHEA:23228"/>
        <dbReference type="ChEBI" id="CHEBI:15377"/>
        <dbReference type="ChEBI" id="CHEBI:15379"/>
        <dbReference type="ChEBI" id="CHEBI:32551"/>
        <dbReference type="ChEBI" id="CHEBI:57783"/>
        <dbReference type="ChEBI" id="CHEBI:57820"/>
        <dbReference type="ChEBI" id="CHEBI:58349"/>
        <dbReference type="EC" id="1.14.13.59"/>
    </reaction>
</comment>
<dbReference type="EC" id="1.14.13.59" evidence="4"/>
<evidence type="ECO:0000256" key="1">
    <source>
        <dbReference type="ARBA" id="ARBA00001974"/>
    </source>
</evidence>
<evidence type="ECO:0000256" key="6">
    <source>
        <dbReference type="ARBA" id="ARBA00022630"/>
    </source>
</evidence>
<keyword evidence="9" id="KW-0560">Oxidoreductase</keyword>
<evidence type="ECO:0000256" key="3">
    <source>
        <dbReference type="ARBA" id="ARBA00007588"/>
    </source>
</evidence>
<keyword evidence="8" id="KW-0521">NADP</keyword>
<evidence type="ECO:0000256" key="11">
    <source>
        <dbReference type="ARBA" id="ARBA00029939"/>
    </source>
</evidence>
<proteinExistence type="inferred from homology"/>
<evidence type="ECO:0000256" key="2">
    <source>
        <dbReference type="ARBA" id="ARBA00004924"/>
    </source>
</evidence>
<evidence type="ECO:0000256" key="7">
    <source>
        <dbReference type="ARBA" id="ARBA00022827"/>
    </source>
</evidence>